<reference evidence="2" key="1">
    <citation type="submission" date="2019-08" db="EMBL/GenBank/DDBJ databases">
        <authorList>
            <person name="Kucharzyk K."/>
            <person name="Murdoch R.W."/>
            <person name="Higgins S."/>
            <person name="Loffler F."/>
        </authorList>
    </citation>
    <scope>NUCLEOTIDE SEQUENCE</scope>
</reference>
<feature type="region of interest" description="Disordered" evidence="1">
    <location>
        <begin position="90"/>
        <end position="127"/>
    </location>
</feature>
<proteinExistence type="predicted"/>
<dbReference type="AlphaFoldDB" id="A0A645F042"/>
<feature type="region of interest" description="Disordered" evidence="1">
    <location>
        <begin position="1"/>
        <end position="35"/>
    </location>
</feature>
<gene>
    <name evidence="2" type="ORF">SDC9_153277</name>
</gene>
<evidence type="ECO:0000313" key="2">
    <source>
        <dbReference type="EMBL" id="MPN06023.1"/>
    </source>
</evidence>
<evidence type="ECO:0000256" key="1">
    <source>
        <dbReference type="SAM" id="MobiDB-lite"/>
    </source>
</evidence>
<sequence>MVPAVLDEQPALPRDDEDETRGDQPPGDPSCRGWEPQILLSLSPGEPCCSGCGHDDPQRQRWRQPFRPGRRMVSQLDQRVEQHHDQCVATRENPCPRDPVRRVHRRRGECSDEDGQCRAGGQAGDAE</sequence>
<name>A0A645F042_9ZZZZ</name>
<comment type="caution">
    <text evidence="2">The sequence shown here is derived from an EMBL/GenBank/DDBJ whole genome shotgun (WGS) entry which is preliminary data.</text>
</comment>
<dbReference type="EMBL" id="VSSQ01051905">
    <property type="protein sequence ID" value="MPN06023.1"/>
    <property type="molecule type" value="Genomic_DNA"/>
</dbReference>
<accession>A0A645F042</accession>
<organism evidence="2">
    <name type="scientific">bioreactor metagenome</name>
    <dbReference type="NCBI Taxonomy" id="1076179"/>
    <lineage>
        <taxon>unclassified sequences</taxon>
        <taxon>metagenomes</taxon>
        <taxon>ecological metagenomes</taxon>
    </lineage>
</organism>
<protein>
    <submittedName>
        <fullName evidence="2">Uncharacterized protein</fullName>
    </submittedName>
</protein>